<proteinExistence type="predicted"/>
<gene>
    <name evidence="1" type="ORF">chiPu_0029110</name>
</gene>
<reference evidence="1 2" key="1">
    <citation type="journal article" date="2018" name="Nat. Ecol. Evol.">
        <title>Shark genomes provide insights into elasmobranch evolution and the origin of vertebrates.</title>
        <authorList>
            <person name="Hara Y"/>
            <person name="Yamaguchi K"/>
            <person name="Onimaru K"/>
            <person name="Kadota M"/>
            <person name="Koyanagi M"/>
            <person name="Keeley SD"/>
            <person name="Tatsumi K"/>
            <person name="Tanaka K"/>
            <person name="Motone F"/>
            <person name="Kageyama Y"/>
            <person name="Nozu R"/>
            <person name="Adachi N"/>
            <person name="Nishimura O"/>
            <person name="Nakagawa R"/>
            <person name="Tanegashima C"/>
            <person name="Kiyatake I"/>
            <person name="Matsumoto R"/>
            <person name="Murakumo K"/>
            <person name="Nishida K"/>
            <person name="Terakita A"/>
            <person name="Kuratani S"/>
            <person name="Sato K"/>
            <person name="Hyodo S Kuraku.S."/>
        </authorList>
    </citation>
    <scope>NUCLEOTIDE SEQUENCE [LARGE SCALE GENOMIC DNA]</scope>
</reference>
<dbReference type="GO" id="GO:0005509">
    <property type="term" value="F:calcium ion binding"/>
    <property type="evidence" value="ECO:0007669"/>
    <property type="project" value="InterPro"/>
</dbReference>
<dbReference type="AlphaFoldDB" id="A0A401TQM2"/>
<evidence type="ECO:0000313" key="1">
    <source>
        <dbReference type="EMBL" id="GCC44912.1"/>
    </source>
</evidence>
<dbReference type="SUPFAM" id="SSF51120">
    <property type="entry name" value="beta-Roll"/>
    <property type="match status" value="2"/>
</dbReference>
<protein>
    <submittedName>
        <fullName evidence="1">Uncharacterized protein</fullName>
    </submittedName>
</protein>
<dbReference type="EMBL" id="BEZZ01148349">
    <property type="protein sequence ID" value="GCC44912.1"/>
    <property type="molecule type" value="Genomic_DNA"/>
</dbReference>
<dbReference type="InterPro" id="IPR001343">
    <property type="entry name" value="Hemolysn_Ca-bd"/>
</dbReference>
<dbReference type="InterPro" id="IPR011049">
    <property type="entry name" value="Serralysin-like_metalloprot_C"/>
</dbReference>
<organism evidence="1 2">
    <name type="scientific">Chiloscyllium punctatum</name>
    <name type="common">Brownbanded bambooshark</name>
    <name type="synonym">Hemiscyllium punctatum</name>
    <dbReference type="NCBI Taxonomy" id="137246"/>
    <lineage>
        <taxon>Eukaryota</taxon>
        <taxon>Metazoa</taxon>
        <taxon>Chordata</taxon>
        <taxon>Craniata</taxon>
        <taxon>Vertebrata</taxon>
        <taxon>Chondrichthyes</taxon>
        <taxon>Elasmobranchii</taxon>
        <taxon>Galeomorphii</taxon>
        <taxon>Galeoidea</taxon>
        <taxon>Orectolobiformes</taxon>
        <taxon>Hemiscylliidae</taxon>
        <taxon>Chiloscyllium</taxon>
    </lineage>
</organism>
<dbReference type="OrthoDB" id="5212at2759"/>
<dbReference type="Pfam" id="PF00353">
    <property type="entry name" value="HemolysinCabind"/>
    <property type="match status" value="2"/>
</dbReference>
<dbReference type="Proteomes" id="UP000287033">
    <property type="component" value="Unassembled WGS sequence"/>
</dbReference>
<feature type="non-terminal residue" evidence="1">
    <location>
        <position position="1"/>
    </location>
</feature>
<sequence length="306" mass="34499">SLDFSPIDDKPETVVLSEVSWSSVISVIGTKHGDTIRGNDLGNVLRGGQGANYLEGHDRRDTYVIEADKACDTINNWSSDEEWDTVHLPSDHQNLAVTVRDNGDLEIRDTVSQAGACVILQNWRGGWAWQHVTFISGDFVMFQVSNTSSRPEIKPMIVGFSGRESGVEFHLATFPGNQQIMTMLGSRHNNRLYRNERNNVLSGMGGADFLKGGGGSDTYIIDCQWTWLFPITIDNEDTKETVDFLLLPEDFEDLVFEPNLPNAYLWNRKQSPCLIILMDWFKDGAHRHLMLRSQDGVVFTLPDQYI</sequence>
<dbReference type="Gene3D" id="2.150.10.10">
    <property type="entry name" value="Serralysin-like metalloprotease, C-terminal"/>
    <property type="match status" value="2"/>
</dbReference>
<name>A0A401TQM2_CHIPU</name>
<accession>A0A401TQM2</accession>
<comment type="caution">
    <text evidence="1">The sequence shown here is derived from an EMBL/GenBank/DDBJ whole genome shotgun (WGS) entry which is preliminary data.</text>
</comment>
<evidence type="ECO:0000313" key="2">
    <source>
        <dbReference type="Proteomes" id="UP000287033"/>
    </source>
</evidence>
<feature type="non-terminal residue" evidence="1">
    <location>
        <position position="306"/>
    </location>
</feature>
<keyword evidence="2" id="KW-1185">Reference proteome</keyword>